<gene>
    <name evidence="1" type="ORF">H8B06_02965</name>
</gene>
<evidence type="ECO:0000313" key="2">
    <source>
        <dbReference type="Proteomes" id="UP000602759"/>
    </source>
</evidence>
<reference evidence="1 2" key="1">
    <citation type="submission" date="2020-08" db="EMBL/GenBank/DDBJ databases">
        <title>Sphingobacterium sp. DN00404 isolated from aquaculture water.</title>
        <authorList>
            <person name="Zhang M."/>
        </authorList>
    </citation>
    <scope>NUCLEOTIDE SEQUENCE [LARGE SCALE GENOMIC DNA]</scope>
    <source>
        <strain evidence="1 2">DN00404</strain>
    </source>
</reference>
<proteinExistence type="predicted"/>
<dbReference type="EMBL" id="JACOIK010000002">
    <property type="protein sequence ID" value="MBD1431773.1"/>
    <property type="molecule type" value="Genomic_DNA"/>
</dbReference>
<dbReference type="Proteomes" id="UP000602759">
    <property type="component" value="Unassembled WGS sequence"/>
</dbReference>
<keyword evidence="2" id="KW-1185">Reference proteome</keyword>
<organism evidence="1 2">
    <name type="scientific">Sphingobacterium micropteri</name>
    <dbReference type="NCBI Taxonomy" id="2763501"/>
    <lineage>
        <taxon>Bacteria</taxon>
        <taxon>Pseudomonadati</taxon>
        <taxon>Bacteroidota</taxon>
        <taxon>Sphingobacteriia</taxon>
        <taxon>Sphingobacteriales</taxon>
        <taxon>Sphingobacteriaceae</taxon>
        <taxon>Sphingobacterium</taxon>
    </lineage>
</organism>
<dbReference type="RefSeq" id="WP_190992791.1">
    <property type="nucleotide sequence ID" value="NZ_JACOIK010000002.1"/>
</dbReference>
<protein>
    <submittedName>
        <fullName evidence="1">Uncharacterized protein</fullName>
    </submittedName>
</protein>
<sequence>MNILKKYWLRTSLTVLTFVFGLFMIVGAAETEEYTDAKEAQTTYWFQMNAAGDEPTTTQLTNPNSICPDKFEEADCARQYNASQTEVVGGVRQVKSAEVDNHIDWRTKP</sequence>
<name>A0ABR7YKR4_9SPHI</name>
<evidence type="ECO:0000313" key="1">
    <source>
        <dbReference type="EMBL" id="MBD1431773.1"/>
    </source>
</evidence>
<accession>A0ABR7YKR4</accession>
<comment type="caution">
    <text evidence="1">The sequence shown here is derived from an EMBL/GenBank/DDBJ whole genome shotgun (WGS) entry which is preliminary data.</text>
</comment>